<evidence type="ECO:0000313" key="2">
    <source>
        <dbReference type="EMBL" id="RZU51230.1"/>
    </source>
</evidence>
<comment type="caution">
    <text evidence="2">The sequence shown here is derived from an EMBL/GenBank/DDBJ whole genome shotgun (WGS) entry which is preliminary data.</text>
</comment>
<dbReference type="EMBL" id="SHKY01000001">
    <property type="protein sequence ID" value="RZU51230.1"/>
    <property type="molecule type" value="Genomic_DNA"/>
</dbReference>
<evidence type="ECO:0000256" key="1">
    <source>
        <dbReference type="SAM" id="Phobius"/>
    </source>
</evidence>
<reference evidence="2 3" key="1">
    <citation type="submission" date="2019-02" db="EMBL/GenBank/DDBJ databases">
        <title>Sequencing the genomes of 1000 actinobacteria strains.</title>
        <authorList>
            <person name="Klenk H.-P."/>
        </authorList>
    </citation>
    <scope>NUCLEOTIDE SEQUENCE [LARGE SCALE GENOMIC DNA]</scope>
    <source>
        <strain evidence="2 3">DSM 45162</strain>
    </source>
</reference>
<accession>A0A4Q7ZJZ4</accession>
<evidence type="ECO:0000313" key="3">
    <source>
        <dbReference type="Proteomes" id="UP000292564"/>
    </source>
</evidence>
<keyword evidence="3" id="KW-1185">Reference proteome</keyword>
<organism evidence="2 3">
    <name type="scientific">Krasilnikovia cinnamomea</name>
    <dbReference type="NCBI Taxonomy" id="349313"/>
    <lineage>
        <taxon>Bacteria</taxon>
        <taxon>Bacillati</taxon>
        <taxon>Actinomycetota</taxon>
        <taxon>Actinomycetes</taxon>
        <taxon>Micromonosporales</taxon>
        <taxon>Micromonosporaceae</taxon>
        <taxon>Krasilnikovia</taxon>
    </lineage>
</organism>
<feature type="transmembrane region" description="Helical" evidence="1">
    <location>
        <begin position="116"/>
        <end position="134"/>
    </location>
</feature>
<dbReference type="AlphaFoldDB" id="A0A4Q7ZJZ4"/>
<gene>
    <name evidence="2" type="ORF">EV385_3039</name>
</gene>
<feature type="transmembrane region" description="Helical" evidence="1">
    <location>
        <begin position="57"/>
        <end position="76"/>
    </location>
</feature>
<keyword evidence="1" id="KW-0472">Membrane</keyword>
<protein>
    <submittedName>
        <fullName evidence="2">Uncharacterized protein</fullName>
    </submittedName>
</protein>
<proteinExistence type="predicted"/>
<sequence length="148" mass="14787">MDPAFAREALQTSDAAAAAARRRGQGGAVVYLVLGLAVTLVVALLGGPLLAGRGGGFVIVMLLALVPLMTATVYSASRSATPRHSRSANAALLGLAAVLLSVTLTVGDAIFPSSYAWWTGGAVLTGLAVAVCGARELSQWHAESGAGG</sequence>
<dbReference type="Proteomes" id="UP000292564">
    <property type="component" value="Unassembled WGS sequence"/>
</dbReference>
<feature type="transmembrane region" description="Helical" evidence="1">
    <location>
        <begin position="88"/>
        <end position="110"/>
    </location>
</feature>
<dbReference type="RefSeq" id="WP_130510037.1">
    <property type="nucleotide sequence ID" value="NZ_SHKY01000001.1"/>
</dbReference>
<keyword evidence="1" id="KW-0812">Transmembrane</keyword>
<keyword evidence="1" id="KW-1133">Transmembrane helix</keyword>
<name>A0A4Q7ZJZ4_9ACTN</name>
<feature type="transmembrane region" description="Helical" evidence="1">
    <location>
        <begin position="29"/>
        <end position="51"/>
    </location>
</feature>